<feature type="region of interest" description="Disordered" evidence="1">
    <location>
        <begin position="354"/>
        <end position="397"/>
    </location>
</feature>
<gene>
    <name evidence="4" type="ORF">DAEQUDRAFT_761641</name>
</gene>
<feature type="transmembrane region" description="Helical" evidence="2">
    <location>
        <begin position="107"/>
        <end position="130"/>
    </location>
</feature>
<organism evidence="4 5">
    <name type="scientific">Daedalea quercina L-15889</name>
    <dbReference type="NCBI Taxonomy" id="1314783"/>
    <lineage>
        <taxon>Eukaryota</taxon>
        <taxon>Fungi</taxon>
        <taxon>Dikarya</taxon>
        <taxon>Basidiomycota</taxon>
        <taxon>Agaricomycotina</taxon>
        <taxon>Agaricomycetes</taxon>
        <taxon>Polyporales</taxon>
        <taxon>Fomitopsis</taxon>
    </lineage>
</organism>
<dbReference type="Proteomes" id="UP000076727">
    <property type="component" value="Unassembled WGS sequence"/>
</dbReference>
<feature type="transmembrane region" description="Helical" evidence="2">
    <location>
        <begin position="15"/>
        <end position="31"/>
    </location>
</feature>
<dbReference type="Pfam" id="PF20151">
    <property type="entry name" value="DUF6533"/>
    <property type="match status" value="1"/>
</dbReference>
<feature type="compositionally biased region" description="Basic and acidic residues" evidence="1">
    <location>
        <begin position="360"/>
        <end position="374"/>
    </location>
</feature>
<proteinExistence type="predicted"/>
<sequence length="397" mass="44441">MSANPKLIYQLDSGLLQNYLLVAPFALYAYDRLLMFDREVDLMWRRPTRRKVPIVPILYGLMHVSTPLYFLINVATWWDLDCKRFVGVDLSRHRLTDDRCSVYGLNLAYGADICILYLAWGVISALRVYAINPRDWVIPSMIFILSLAPVATNLHRNILMVWEVLPPSYTCTITNNVPERVQSIAVAVDALVLLATWRVTYGVKRMSQLVRSDVSVTLLLLRDGTLYFGCNCPSAEPFTCFLAQHFPLASVLNSSLLALNVFSAVCWAKIPAIQDFDNFIYSFTTLLLSRLFFNLREVSLLQSTLQADAENVSGTDVRSLAWEPAERTQTFEDSSELGPWSRSTTLGTLGGSLVSAEGSSRNKWDGRLSPRDDVQDPAIELHSPSTTISGQRAGVSA</sequence>
<feature type="domain" description="DUF6533" evidence="3">
    <location>
        <begin position="19"/>
        <end position="67"/>
    </location>
</feature>
<dbReference type="EMBL" id="KV429034">
    <property type="protein sequence ID" value="KZT74210.1"/>
    <property type="molecule type" value="Genomic_DNA"/>
</dbReference>
<evidence type="ECO:0000259" key="3">
    <source>
        <dbReference type="Pfam" id="PF20151"/>
    </source>
</evidence>
<accession>A0A165U0E4</accession>
<protein>
    <recommendedName>
        <fullName evidence="3">DUF6533 domain-containing protein</fullName>
    </recommendedName>
</protein>
<evidence type="ECO:0000256" key="2">
    <source>
        <dbReference type="SAM" id="Phobius"/>
    </source>
</evidence>
<dbReference type="OrthoDB" id="2804045at2759"/>
<keyword evidence="2" id="KW-0472">Membrane</keyword>
<keyword evidence="5" id="KW-1185">Reference proteome</keyword>
<name>A0A165U0E4_9APHY</name>
<feature type="transmembrane region" description="Helical" evidence="2">
    <location>
        <begin position="52"/>
        <end position="72"/>
    </location>
</feature>
<evidence type="ECO:0000256" key="1">
    <source>
        <dbReference type="SAM" id="MobiDB-lite"/>
    </source>
</evidence>
<feature type="transmembrane region" description="Helical" evidence="2">
    <location>
        <begin position="142"/>
        <end position="162"/>
    </location>
</feature>
<dbReference type="InterPro" id="IPR045340">
    <property type="entry name" value="DUF6533"/>
</dbReference>
<dbReference type="AlphaFoldDB" id="A0A165U0E4"/>
<evidence type="ECO:0000313" key="5">
    <source>
        <dbReference type="Proteomes" id="UP000076727"/>
    </source>
</evidence>
<keyword evidence="2" id="KW-1133">Transmembrane helix</keyword>
<evidence type="ECO:0000313" key="4">
    <source>
        <dbReference type="EMBL" id="KZT74210.1"/>
    </source>
</evidence>
<keyword evidence="2" id="KW-0812">Transmembrane</keyword>
<reference evidence="4 5" key="1">
    <citation type="journal article" date="2016" name="Mol. Biol. Evol.">
        <title>Comparative Genomics of Early-Diverging Mushroom-Forming Fungi Provides Insights into the Origins of Lignocellulose Decay Capabilities.</title>
        <authorList>
            <person name="Nagy L.G."/>
            <person name="Riley R."/>
            <person name="Tritt A."/>
            <person name="Adam C."/>
            <person name="Daum C."/>
            <person name="Floudas D."/>
            <person name="Sun H."/>
            <person name="Yadav J.S."/>
            <person name="Pangilinan J."/>
            <person name="Larsson K.H."/>
            <person name="Matsuura K."/>
            <person name="Barry K."/>
            <person name="Labutti K."/>
            <person name="Kuo R."/>
            <person name="Ohm R.A."/>
            <person name="Bhattacharya S.S."/>
            <person name="Shirouzu T."/>
            <person name="Yoshinaga Y."/>
            <person name="Martin F.M."/>
            <person name="Grigoriev I.V."/>
            <person name="Hibbett D.S."/>
        </authorList>
    </citation>
    <scope>NUCLEOTIDE SEQUENCE [LARGE SCALE GENOMIC DNA]</scope>
    <source>
        <strain evidence="4 5">L-15889</strain>
    </source>
</reference>